<dbReference type="Pfam" id="PF02518">
    <property type="entry name" value="HATPase_c"/>
    <property type="match status" value="1"/>
</dbReference>
<dbReference type="AlphaFoldDB" id="A0A8H8R0M2"/>
<evidence type="ECO:0000256" key="5">
    <source>
        <dbReference type="ARBA" id="ARBA00022741"/>
    </source>
</evidence>
<dbReference type="InterPro" id="IPR043150">
    <property type="entry name" value="Phytochrome_PHY_sf"/>
</dbReference>
<keyword evidence="10" id="KW-0675">Receptor</keyword>
<evidence type="ECO:0000256" key="11">
    <source>
        <dbReference type="PROSITE-ProRule" id="PRU00169"/>
    </source>
</evidence>
<dbReference type="SUPFAM" id="SSF55785">
    <property type="entry name" value="PYP-like sensor domain (PAS domain)"/>
    <property type="match status" value="1"/>
</dbReference>
<feature type="modified residue" description="4-aspartylphosphate" evidence="11">
    <location>
        <position position="1122"/>
    </location>
</feature>
<dbReference type="GO" id="GO:0009584">
    <property type="term" value="P:detection of visible light"/>
    <property type="evidence" value="ECO:0007669"/>
    <property type="project" value="InterPro"/>
</dbReference>
<dbReference type="InterPro" id="IPR013654">
    <property type="entry name" value="PAS_2"/>
</dbReference>
<organism evidence="16 17">
    <name type="scientific">Lachnellula hyalina</name>
    <dbReference type="NCBI Taxonomy" id="1316788"/>
    <lineage>
        <taxon>Eukaryota</taxon>
        <taxon>Fungi</taxon>
        <taxon>Dikarya</taxon>
        <taxon>Ascomycota</taxon>
        <taxon>Pezizomycotina</taxon>
        <taxon>Leotiomycetes</taxon>
        <taxon>Helotiales</taxon>
        <taxon>Lachnaceae</taxon>
        <taxon>Lachnellula</taxon>
    </lineage>
</organism>
<dbReference type="InterPro" id="IPR003018">
    <property type="entry name" value="GAF"/>
</dbReference>
<dbReference type="Gene3D" id="3.30.450.40">
    <property type="match status" value="1"/>
</dbReference>
<accession>A0A8H8R0M2</accession>
<dbReference type="InterPro" id="IPR036890">
    <property type="entry name" value="HATPase_C_sf"/>
</dbReference>
<dbReference type="Pfam" id="PF08446">
    <property type="entry name" value="PAS_2"/>
    <property type="match status" value="1"/>
</dbReference>
<keyword evidence="5" id="KW-0547">Nucleotide-binding</keyword>
<dbReference type="Gene3D" id="3.30.450.20">
    <property type="entry name" value="PAS domain"/>
    <property type="match status" value="1"/>
</dbReference>
<dbReference type="Pfam" id="PF00360">
    <property type="entry name" value="PHY"/>
    <property type="match status" value="1"/>
</dbReference>
<feature type="region of interest" description="Disordered" evidence="12">
    <location>
        <begin position="1"/>
        <end position="94"/>
    </location>
</feature>
<dbReference type="PRINTS" id="PR01033">
    <property type="entry name" value="PHYTOCHROME"/>
</dbReference>
<evidence type="ECO:0000256" key="2">
    <source>
        <dbReference type="ARBA" id="ARBA00022553"/>
    </source>
</evidence>
<dbReference type="SMART" id="SM00448">
    <property type="entry name" value="REC"/>
    <property type="match status" value="1"/>
</dbReference>
<proteinExistence type="predicted"/>
<keyword evidence="4" id="KW-0808">Transferase</keyword>
<evidence type="ECO:0000256" key="10">
    <source>
        <dbReference type="ARBA" id="ARBA00023170"/>
    </source>
</evidence>
<evidence type="ECO:0000259" key="15">
    <source>
        <dbReference type="PROSITE" id="PS50110"/>
    </source>
</evidence>
<keyword evidence="9" id="KW-0902">Two-component regulatory system</keyword>
<keyword evidence="8" id="KW-0157">Chromophore</keyword>
<name>A0A8H8R0M2_9HELO</name>
<dbReference type="Pfam" id="PF00072">
    <property type="entry name" value="Response_reg"/>
    <property type="match status" value="1"/>
</dbReference>
<dbReference type="InterPro" id="IPR013515">
    <property type="entry name" value="Phytochrome_cen-reg"/>
</dbReference>
<dbReference type="InterPro" id="IPR016132">
    <property type="entry name" value="Phyto_chromo_attachment"/>
</dbReference>
<dbReference type="Pfam" id="PF00512">
    <property type="entry name" value="HisKA"/>
    <property type="match status" value="1"/>
</dbReference>
<dbReference type="PANTHER" id="PTHR43065:SF10">
    <property type="entry name" value="PEROXIDE STRESS-ACTIVATED HISTIDINE KINASE MAK3"/>
    <property type="match status" value="1"/>
</dbReference>
<dbReference type="GeneID" id="41985743"/>
<evidence type="ECO:0000313" key="17">
    <source>
        <dbReference type="Proteomes" id="UP000431533"/>
    </source>
</evidence>
<feature type="domain" description="Phytochrome chromophore attachment site" evidence="13">
    <location>
        <begin position="346"/>
        <end position="507"/>
    </location>
</feature>
<dbReference type="PROSITE" id="PS50109">
    <property type="entry name" value="HIS_KIN"/>
    <property type="match status" value="1"/>
</dbReference>
<dbReference type="SMART" id="SM00388">
    <property type="entry name" value="HisKA"/>
    <property type="match status" value="1"/>
</dbReference>
<evidence type="ECO:0000256" key="8">
    <source>
        <dbReference type="ARBA" id="ARBA00022991"/>
    </source>
</evidence>
<feature type="domain" description="Histidine kinase" evidence="14">
    <location>
        <begin position="721"/>
        <end position="958"/>
    </location>
</feature>
<dbReference type="SUPFAM" id="SSF52172">
    <property type="entry name" value="CheY-like"/>
    <property type="match status" value="1"/>
</dbReference>
<dbReference type="SMART" id="SM00065">
    <property type="entry name" value="GAF"/>
    <property type="match status" value="1"/>
</dbReference>
<feature type="domain" description="Response regulatory" evidence="15">
    <location>
        <begin position="1071"/>
        <end position="1201"/>
    </location>
</feature>
<evidence type="ECO:0000256" key="12">
    <source>
        <dbReference type="SAM" id="MobiDB-lite"/>
    </source>
</evidence>
<dbReference type="SUPFAM" id="SSF55874">
    <property type="entry name" value="ATPase domain of HSP90 chaperone/DNA topoisomerase II/histidine kinase"/>
    <property type="match status" value="1"/>
</dbReference>
<dbReference type="Pfam" id="PF01590">
    <property type="entry name" value="GAF"/>
    <property type="match status" value="1"/>
</dbReference>
<dbReference type="InterPro" id="IPR001294">
    <property type="entry name" value="Phytochrome"/>
</dbReference>
<dbReference type="InterPro" id="IPR029016">
    <property type="entry name" value="GAF-like_dom_sf"/>
</dbReference>
<dbReference type="EMBL" id="QGMH01000075">
    <property type="protein sequence ID" value="TVY26204.1"/>
    <property type="molecule type" value="Genomic_DNA"/>
</dbReference>
<dbReference type="GO" id="GO:0009881">
    <property type="term" value="F:photoreceptor activity"/>
    <property type="evidence" value="ECO:0007669"/>
    <property type="project" value="UniProtKB-KW"/>
</dbReference>
<dbReference type="PROSITE" id="PS50110">
    <property type="entry name" value="RESPONSE_REGULATORY"/>
    <property type="match status" value="1"/>
</dbReference>
<evidence type="ECO:0000313" key="16">
    <source>
        <dbReference type="EMBL" id="TVY26204.1"/>
    </source>
</evidence>
<keyword evidence="17" id="KW-1185">Reference proteome</keyword>
<dbReference type="SUPFAM" id="SSF55781">
    <property type="entry name" value="GAF domain-like"/>
    <property type="match status" value="2"/>
</dbReference>
<dbReference type="Proteomes" id="UP000431533">
    <property type="component" value="Unassembled WGS sequence"/>
</dbReference>
<dbReference type="CDD" id="cd17546">
    <property type="entry name" value="REC_hyHK_CKI1_RcsC-like"/>
    <property type="match status" value="1"/>
</dbReference>
<dbReference type="InterPro" id="IPR003594">
    <property type="entry name" value="HATPase_dom"/>
</dbReference>
<dbReference type="InterPro" id="IPR035965">
    <property type="entry name" value="PAS-like_dom_sf"/>
</dbReference>
<comment type="caution">
    <text evidence="16">The sequence shown here is derived from an EMBL/GenBank/DDBJ whole genome shotgun (WGS) entry which is preliminary data.</text>
</comment>
<dbReference type="InterPro" id="IPR003661">
    <property type="entry name" value="HisK_dim/P_dom"/>
</dbReference>
<keyword evidence="7" id="KW-0067">ATP-binding</keyword>
<reference evidence="16 17" key="1">
    <citation type="submission" date="2018-05" db="EMBL/GenBank/DDBJ databases">
        <title>Genome sequencing and assembly of the regulated plant pathogen Lachnellula willkommii and related sister species for the development of diagnostic species identification markers.</title>
        <authorList>
            <person name="Giroux E."/>
            <person name="Bilodeau G."/>
        </authorList>
    </citation>
    <scope>NUCLEOTIDE SEQUENCE [LARGE SCALE GENOMIC DNA]</scope>
    <source>
        <strain evidence="16 17">CBS 185.66</strain>
    </source>
</reference>
<evidence type="ECO:0000259" key="13">
    <source>
        <dbReference type="PROSITE" id="PS50046"/>
    </source>
</evidence>
<dbReference type="InterPro" id="IPR011006">
    <property type="entry name" value="CheY-like_superfamily"/>
</dbReference>
<dbReference type="OrthoDB" id="2015534at2759"/>
<dbReference type="InterPro" id="IPR001789">
    <property type="entry name" value="Sig_transdc_resp-reg_receiver"/>
</dbReference>
<sequence length="1234" mass="136559">MASRAPVAEHLAPEPKGKATAAPSGSILAPSDEAAPKVSHFKTERTFPIRIHAPHKPSTSTATFANNSLDEDPRSRVPPRNTGPIDTPHTTLPVHSSSPIYTHSNSPQIAIGQKPTTTPAALGSRYVTNRVSYLSTTDNNVSTAPSTPEQKIYRCEDEPIHIPGAIQSFGALIAVNENEEGLFIVRIVSENSQAVTGLDPESLFSLRCLTDIFPQSDKVDFIYRAKALRTYKSRTSPDVFTLSLSSLVGPPIPLFCAMHLNDESDLIVFEFELENDVFNSSDPLPKEPVQVADIHPTDNDVQQSTTSRSSPLYSVGVARKRNRDLGSLEIFQILNEIQHQLGTPEVLSDLLDIIVGLVRELTGFHRIMCYQFDETASGSVVSELVDLCASGDLYRGLHFPASDIPKQARDLYLVNTIRVLYDRDQETSRLLCRTEEDAKIPLNLKYSYLRAFSPVHLKYLGNMGVRASMSISLIVQGKLWGLISCHGYGSGMRVSLPVRELCRGLGDIASGNIEKLLYSSRIKARKPLAHTLPQTSPSAYIAASSSDLLQMFDAEFAFLVIKGEARTVGKLLAYGECVNLLQYVRQRSFTSVFHSQNIAVDCKDAMHSPGAISTLSGMLVVPLALSGADFLVFFRRGKQKEIHWAGNPYEKSVRPGTAYLEPRSSFKRWSQSVTGTSREWTEDQIESAIVLSALYGRFIEVWRQKEAIVQKNKMTRLLIRNAGHEVRTPLNSIINYLEVALEETLDESARMHLQKSLQASKSLIFVVNDLLRLTEAETADFHAHEDNLDLRIMCHEIIDAFGAESSRKKIEVRFEDDQEVPPSVRCDPSGLRQVLSNLMANAIKHSSLEGGPIQISVKLLSTTDTKLIIEISFQDQGSGLSEQDLDRIFQDFEQILDEDENQILEVPNLISKPQTELVSIGLGLATTARFVRHNHGQIRIASEEGHGTRVSINIPFRKALRFHRDKRPATEISLPAPPDLASINQESGSTTPASTTPSEASPLKAQKDGQYSSASKRSKESPLGLPKITDAEESTHPRLDINALSPVSPGTTNDRYPFPSIGSQLAKNKFRVLVAEDNPLNSRLIETRLVKSGHEVTVTVDGQACADAFKGTPENFDVILMDIQMPIVDGISCTRKIREFEKVHQPEMSEYAKPYGRIPIIAVSASLSEEARGNYVDSGFDGWILKPVDFKRLEAILAAILDELMREHLQYGNASWRNGGWFKMSGRVGIRPRA</sequence>
<dbReference type="Gene3D" id="3.30.450.270">
    <property type="match status" value="1"/>
</dbReference>
<keyword evidence="1" id="KW-0600">Photoreceptor protein</keyword>
<dbReference type="GO" id="GO:0005524">
    <property type="term" value="F:ATP binding"/>
    <property type="evidence" value="ECO:0007669"/>
    <property type="project" value="UniProtKB-KW"/>
</dbReference>
<keyword evidence="3" id="KW-0716">Sensory transduction</keyword>
<dbReference type="RefSeq" id="XP_031004992.1">
    <property type="nucleotide sequence ID" value="XM_031150489.1"/>
</dbReference>
<dbReference type="PROSITE" id="PS50046">
    <property type="entry name" value="PHYTOCHROME_2"/>
    <property type="match status" value="1"/>
</dbReference>
<dbReference type="SUPFAM" id="SSF47384">
    <property type="entry name" value="Homodimeric domain of signal transducing histidine kinase"/>
    <property type="match status" value="1"/>
</dbReference>
<dbReference type="Gene3D" id="3.30.565.10">
    <property type="entry name" value="Histidine kinase-like ATPase, C-terminal domain"/>
    <property type="match status" value="1"/>
</dbReference>
<evidence type="ECO:0000256" key="7">
    <source>
        <dbReference type="ARBA" id="ARBA00022840"/>
    </source>
</evidence>
<protein>
    <submittedName>
        <fullName evidence="16">Phytochrome-like protein</fullName>
    </submittedName>
</protein>
<feature type="compositionally biased region" description="Polar residues" evidence="12">
    <location>
        <begin position="57"/>
        <end position="68"/>
    </location>
</feature>
<evidence type="ECO:0000259" key="14">
    <source>
        <dbReference type="PROSITE" id="PS50109"/>
    </source>
</evidence>
<evidence type="ECO:0000256" key="3">
    <source>
        <dbReference type="ARBA" id="ARBA00022606"/>
    </source>
</evidence>
<dbReference type="GO" id="GO:0006355">
    <property type="term" value="P:regulation of DNA-templated transcription"/>
    <property type="evidence" value="ECO:0007669"/>
    <property type="project" value="InterPro"/>
</dbReference>
<feature type="region of interest" description="Disordered" evidence="12">
    <location>
        <begin position="968"/>
        <end position="1056"/>
    </location>
</feature>
<keyword evidence="6" id="KW-0418">Kinase</keyword>
<gene>
    <name evidence="16" type="primary">cph1</name>
    <name evidence="16" type="ORF">LHYA1_G005545</name>
</gene>
<dbReference type="InterPro" id="IPR036097">
    <property type="entry name" value="HisK_dim/P_sf"/>
</dbReference>
<dbReference type="SMART" id="SM00387">
    <property type="entry name" value="HATPase_c"/>
    <property type="match status" value="1"/>
</dbReference>
<evidence type="ECO:0000256" key="1">
    <source>
        <dbReference type="ARBA" id="ARBA00022543"/>
    </source>
</evidence>
<dbReference type="InterPro" id="IPR005467">
    <property type="entry name" value="His_kinase_dom"/>
</dbReference>
<keyword evidence="2 11" id="KW-0597">Phosphoprotein</keyword>
<dbReference type="Gene3D" id="3.40.50.2300">
    <property type="match status" value="1"/>
</dbReference>
<evidence type="ECO:0000256" key="9">
    <source>
        <dbReference type="ARBA" id="ARBA00023012"/>
    </source>
</evidence>
<dbReference type="Gene3D" id="1.10.287.130">
    <property type="match status" value="1"/>
</dbReference>
<dbReference type="GO" id="GO:0000155">
    <property type="term" value="F:phosphorelay sensor kinase activity"/>
    <property type="evidence" value="ECO:0007669"/>
    <property type="project" value="InterPro"/>
</dbReference>
<dbReference type="PANTHER" id="PTHR43065">
    <property type="entry name" value="SENSOR HISTIDINE KINASE"/>
    <property type="match status" value="1"/>
</dbReference>
<feature type="compositionally biased region" description="Basic and acidic residues" evidence="12">
    <location>
        <begin position="1029"/>
        <end position="1039"/>
    </location>
</feature>
<feature type="compositionally biased region" description="Low complexity" evidence="12">
    <location>
        <begin position="986"/>
        <end position="1002"/>
    </location>
</feature>
<evidence type="ECO:0000256" key="4">
    <source>
        <dbReference type="ARBA" id="ARBA00022679"/>
    </source>
</evidence>
<dbReference type="CDD" id="cd00082">
    <property type="entry name" value="HisKA"/>
    <property type="match status" value="1"/>
</dbReference>
<evidence type="ECO:0000256" key="6">
    <source>
        <dbReference type="ARBA" id="ARBA00022777"/>
    </source>
</evidence>